<accession>A0A0F9WBD1</accession>
<reference evidence="1" key="1">
    <citation type="journal article" date="2015" name="Nature">
        <title>Complex archaea that bridge the gap between prokaryotes and eukaryotes.</title>
        <authorList>
            <person name="Spang A."/>
            <person name="Saw J.H."/>
            <person name="Jorgensen S.L."/>
            <person name="Zaremba-Niedzwiedzka K."/>
            <person name="Martijn J."/>
            <person name="Lind A.E."/>
            <person name="van Eijk R."/>
            <person name="Schleper C."/>
            <person name="Guy L."/>
            <person name="Ettema T.J."/>
        </authorList>
    </citation>
    <scope>NUCLEOTIDE SEQUENCE</scope>
</reference>
<name>A0A0F9WBD1_9ZZZZ</name>
<dbReference type="EMBL" id="LAZR01000191">
    <property type="protein sequence ID" value="KKN83091.1"/>
    <property type="molecule type" value="Genomic_DNA"/>
</dbReference>
<proteinExistence type="predicted"/>
<sequence length="212" mass="24340">MWNYLLLASLFGYIGAISIRRFFFQSHDYLMVVKNDGAQKVNLTIYQTKWKSGRRYLITEKGKTVSVPDGLTYKIDAEALAKIWGHGKNKYEQITLESEDYIIFQNEILEGEKKDEHILKELNDRKVRMIANAQFRIAEGNVVYGDGADLKELAKTMATDIEFELLNYLYSLIHAGLTCSDAILMSFSQPVRNTYLLANNNRLGRQLRKIAA</sequence>
<protein>
    <submittedName>
        <fullName evidence="1">Uncharacterized protein</fullName>
    </submittedName>
</protein>
<gene>
    <name evidence="1" type="ORF">LCGC14_0303570</name>
</gene>
<dbReference type="AlphaFoldDB" id="A0A0F9WBD1"/>
<evidence type="ECO:0000313" key="1">
    <source>
        <dbReference type="EMBL" id="KKN83091.1"/>
    </source>
</evidence>
<comment type="caution">
    <text evidence="1">The sequence shown here is derived from an EMBL/GenBank/DDBJ whole genome shotgun (WGS) entry which is preliminary data.</text>
</comment>
<organism evidence="1">
    <name type="scientific">marine sediment metagenome</name>
    <dbReference type="NCBI Taxonomy" id="412755"/>
    <lineage>
        <taxon>unclassified sequences</taxon>
        <taxon>metagenomes</taxon>
        <taxon>ecological metagenomes</taxon>
    </lineage>
</organism>